<comment type="similarity">
    <text evidence="1">Belongs to the methyltransferase superfamily. METL family.</text>
</comment>
<dbReference type="Gene3D" id="3.40.50.150">
    <property type="entry name" value="Vaccinia Virus protein VP39"/>
    <property type="match status" value="1"/>
</dbReference>
<keyword evidence="5" id="KW-0819">tRNA processing</keyword>
<evidence type="ECO:0000313" key="7">
    <source>
        <dbReference type="EMBL" id="NXU56357.1"/>
    </source>
</evidence>
<feature type="domain" description="Methyltransferase type 12" evidence="6">
    <location>
        <begin position="178"/>
        <end position="282"/>
    </location>
</feature>
<dbReference type="InterPro" id="IPR013217">
    <property type="entry name" value="Methyltransf_12"/>
</dbReference>
<dbReference type="GO" id="GO:0052735">
    <property type="term" value="F:tRNA (cytidine-3-)-methyltransferase activity"/>
    <property type="evidence" value="ECO:0007669"/>
    <property type="project" value="TreeGrafter"/>
</dbReference>
<sequence length="378" mass="43394">NCVFRSPNKMNFITRLSALFLRKSKMQQRHQSSRRPAAPLGSRILTDPSKVFEHNMWDHMQWSQEEEEDAKEKAAENSLVKVQWEDQEILPESRREELQTVGRHLEHTEINSTKSFSHKNFSFEEGEKYWKKDGGGAFLQGYVCNKKQTKSLDDNPQGGEELGRLETFPGSDATYRILEVGCGAGNSVFPILKVLCNIPGTFLYCCDFASGAVELVKSHSSYSPAWCSAFVHDVCDDALPYPFPDEILDVVLLVFVLSAIHPDRVQGVVNRLAKLLKPGGMLLFRDYGRYDKAQLRFKKGHCLSENFYVRGDGTRVYFFTKDEVWNMFNSAGLTEVQNLVDQRLQVNRKKKVKMQRVWIQSKFQKPLKLPKETSERHA</sequence>
<dbReference type="InterPro" id="IPR029063">
    <property type="entry name" value="SAM-dependent_MTases_sf"/>
</dbReference>
<dbReference type="Pfam" id="PF08242">
    <property type="entry name" value="Methyltransf_12"/>
    <property type="match status" value="1"/>
</dbReference>
<keyword evidence="8" id="KW-1185">Reference proteome</keyword>
<keyword evidence="2" id="KW-0489">Methyltransferase</keyword>
<dbReference type="InterPro" id="IPR026113">
    <property type="entry name" value="METTL2/6/8-like"/>
</dbReference>
<dbReference type="PIRSF" id="PIRSF037755">
    <property type="entry name" value="Mettl2_prd"/>
    <property type="match status" value="1"/>
</dbReference>
<dbReference type="PANTHER" id="PTHR22809">
    <property type="entry name" value="METHYLTRANSFERASE-RELATED"/>
    <property type="match status" value="1"/>
</dbReference>
<name>A0A7L3LQ27_9CHAR</name>
<dbReference type="OrthoDB" id="417697at2759"/>
<dbReference type="FunFam" id="3.40.50.150:FF:000151">
    <property type="entry name" value="Methyltransferase-like protein"/>
    <property type="match status" value="1"/>
</dbReference>
<keyword evidence="4" id="KW-0949">S-adenosyl-L-methionine</keyword>
<comment type="caution">
    <text evidence="7">The sequence shown here is derived from an EMBL/GenBank/DDBJ whole genome shotgun (WGS) entry which is preliminary data.</text>
</comment>
<dbReference type="GO" id="GO:0032259">
    <property type="term" value="P:methylation"/>
    <property type="evidence" value="ECO:0007669"/>
    <property type="project" value="UniProtKB-KW"/>
</dbReference>
<dbReference type="AlphaFoldDB" id="A0A7L3LQ27"/>
<feature type="non-terminal residue" evidence="7">
    <location>
        <position position="378"/>
    </location>
</feature>
<dbReference type="Proteomes" id="UP000582182">
    <property type="component" value="Unassembled WGS sequence"/>
</dbReference>
<dbReference type="CDD" id="cd02440">
    <property type="entry name" value="AdoMet_MTases"/>
    <property type="match status" value="1"/>
</dbReference>
<evidence type="ECO:0000313" key="8">
    <source>
        <dbReference type="Proteomes" id="UP000582182"/>
    </source>
</evidence>
<feature type="non-terminal residue" evidence="7">
    <location>
        <position position="1"/>
    </location>
</feature>
<accession>A0A7L3LQ27</accession>
<reference evidence="7 8" key="1">
    <citation type="submission" date="2019-09" db="EMBL/GenBank/DDBJ databases">
        <title>Bird 10,000 Genomes (B10K) Project - Family phase.</title>
        <authorList>
            <person name="Zhang G."/>
        </authorList>
    </citation>
    <scope>NUCLEOTIDE SEQUENCE [LARGE SCALE GENOMIC DNA]</scope>
    <source>
        <strain evidence="7">B10K-DU-029-46</strain>
    </source>
</reference>
<evidence type="ECO:0000256" key="2">
    <source>
        <dbReference type="ARBA" id="ARBA00022603"/>
    </source>
</evidence>
<evidence type="ECO:0000259" key="6">
    <source>
        <dbReference type="Pfam" id="PF08242"/>
    </source>
</evidence>
<keyword evidence="3" id="KW-0808">Transferase</keyword>
<proteinExistence type="inferred from homology"/>
<gene>
    <name evidence="7" type="primary">Mettl2_1</name>
    <name evidence="7" type="ORF">TURVEL_R07503</name>
</gene>
<evidence type="ECO:0000256" key="4">
    <source>
        <dbReference type="ARBA" id="ARBA00022691"/>
    </source>
</evidence>
<dbReference type="GO" id="GO:0008033">
    <property type="term" value="P:tRNA processing"/>
    <property type="evidence" value="ECO:0007669"/>
    <property type="project" value="UniProtKB-KW"/>
</dbReference>
<dbReference type="EMBL" id="VZTY01026309">
    <property type="protein sequence ID" value="NXU56357.1"/>
    <property type="molecule type" value="Genomic_DNA"/>
</dbReference>
<protein>
    <submittedName>
        <fullName evidence="7">METL2 protein</fullName>
    </submittedName>
</protein>
<evidence type="ECO:0000256" key="1">
    <source>
        <dbReference type="ARBA" id="ARBA00009725"/>
    </source>
</evidence>
<organism evidence="7 8">
    <name type="scientific">Turnix velox</name>
    <name type="common">Little buttonquail</name>
    <dbReference type="NCBI Taxonomy" id="2529409"/>
    <lineage>
        <taxon>Eukaryota</taxon>
        <taxon>Metazoa</taxon>
        <taxon>Chordata</taxon>
        <taxon>Craniata</taxon>
        <taxon>Vertebrata</taxon>
        <taxon>Euteleostomi</taxon>
        <taxon>Archelosauria</taxon>
        <taxon>Archosauria</taxon>
        <taxon>Dinosauria</taxon>
        <taxon>Saurischia</taxon>
        <taxon>Theropoda</taxon>
        <taxon>Coelurosauria</taxon>
        <taxon>Aves</taxon>
        <taxon>Neognathae</taxon>
        <taxon>Neoaves</taxon>
        <taxon>Charadriiformes</taxon>
        <taxon>Turnicidae</taxon>
        <taxon>Turnix</taxon>
    </lineage>
</organism>
<dbReference type="PANTHER" id="PTHR22809:SF3">
    <property type="entry name" value="TRNA N(3)-METHYLCYTIDINE METHYLTRANSFERASE"/>
    <property type="match status" value="1"/>
</dbReference>
<evidence type="ECO:0000256" key="5">
    <source>
        <dbReference type="ARBA" id="ARBA00022694"/>
    </source>
</evidence>
<dbReference type="SUPFAM" id="SSF53335">
    <property type="entry name" value="S-adenosyl-L-methionine-dependent methyltransferases"/>
    <property type="match status" value="1"/>
</dbReference>
<evidence type="ECO:0000256" key="3">
    <source>
        <dbReference type="ARBA" id="ARBA00022679"/>
    </source>
</evidence>